<gene>
    <name evidence="4" type="ORF">O6P43_015137</name>
</gene>
<dbReference type="KEGG" id="qsa:O6P43_015137"/>
<proteinExistence type="predicted"/>
<reference evidence="4" key="1">
    <citation type="journal article" date="2023" name="Science">
        <title>Elucidation of the pathway for biosynthesis of saponin adjuvants from the soapbark tree.</title>
        <authorList>
            <person name="Reed J."/>
            <person name="Orme A."/>
            <person name="El-Demerdash A."/>
            <person name="Owen C."/>
            <person name="Martin L.B.B."/>
            <person name="Misra R.C."/>
            <person name="Kikuchi S."/>
            <person name="Rejzek M."/>
            <person name="Martin A.C."/>
            <person name="Harkess A."/>
            <person name="Leebens-Mack J."/>
            <person name="Louveau T."/>
            <person name="Stephenson M.J."/>
            <person name="Osbourn A."/>
        </authorList>
    </citation>
    <scope>NUCLEOTIDE SEQUENCE</scope>
    <source>
        <strain evidence="4">S10</strain>
    </source>
</reference>
<feature type="compositionally biased region" description="Basic and acidic residues" evidence="3">
    <location>
        <begin position="291"/>
        <end position="303"/>
    </location>
</feature>
<protein>
    <submittedName>
        <fullName evidence="4">Auxilin-related protein 1</fullName>
    </submittedName>
</protein>
<evidence type="ECO:0000256" key="3">
    <source>
        <dbReference type="SAM" id="MobiDB-lite"/>
    </source>
</evidence>
<dbReference type="Proteomes" id="UP001163823">
    <property type="component" value="Chromosome 6"/>
</dbReference>
<feature type="coiled-coil region" evidence="2">
    <location>
        <begin position="400"/>
        <end position="430"/>
    </location>
</feature>
<organism evidence="4 5">
    <name type="scientific">Quillaja saponaria</name>
    <name type="common">Soap bark tree</name>
    <dbReference type="NCBI Taxonomy" id="32244"/>
    <lineage>
        <taxon>Eukaryota</taxon>
        <taxon>Viridiplantae</taxon>
        <taxon>Streptophyta</taxon>
        <taxon>Embryophyta</taxon>
        <taxon>Tracheophyta</taxon>
        <taxon>Spermatophyta</taxon>
        <taxon>Magnoliopsida</taxon>
        <taxon>eudicotyledons</taxon>
        <taxon>Gunneridae</taxon>
        <taxon>Pentapetalae</taxon>
        <taxon>rosids</taxon>
        <taxon>fabids</taxon>
        <taxon>Fabales</taxon>
        <taxon>Quillajaceae</taxon>
        <taxon>Quillaja</taxon>
    </lineage>
</organism>
<feature type="region of interest" description="Disordered" evidence="3">
    <location>
        <begin position="1"/>
        <end position="57"/>
    </location>
</feature>
<dbReference type="Gene3D" id="1.10.287.110">
    <property type="entry name" value="DnaJ domain"/>
    <property type="match status" value="1"/>
</dbReference>
<feature type="compositionally biased region" description="Polar residues" evidence="3">
    <location>
        <begin position="28"/>
        <end position="40"/>
    </location>
</feature>
<feature type="compositionally biased region" description="Low complexity" evidence="3">
    <location>
        <begin position="41"/>
        <end position="57"/>
    </location>
</feature>
<sequence length="533" mass="58269">MDEFGVLTERYGLKPQGKSAPMAESKRPTNASNGQTLNPKSSSYSSRPPRHSSSVVGSFLGDHSEFFQSASSKKTHNFGGLNFGGLDDSNDLFGGLNKPAKQTNYGGSFDYDLIFSGSNNSGSMSSSAYVDDIFGGMPGLKSPASVKNDDGFPSFASPHKQSVHIDDLLDKMGAFQSKSKSPNENGSGGVAKTAADFDDLIPGFRGSSSTDNGVTRPHKSALRSNKITTTSYGDPFSIFETTTTPSVNSSAKSSIDELENFAVFQQQNNARKKSDVHIGQNVQTSVTNTNRRKETADSARENQSKGVDNLESFFSFDASRSSSAPKSRTTTLDHVSGGQKHNRGKPEVPQKKPSGPSTGINKSSVKMSFDDLSLIFGEATISGEFQEVHGEPEERRRARLGRHQRTNERLAKAVDDMNQRELQIKQEQEERRRIAGTVDVEINRWAAGKEGNMRALLSTLQYVLWPECGWQPVSLTDVITSASVKKVYRKATLCVHPDKVQQKGANLEQKYTAEKVFDILKEAWNKFTAEELS</sequence>
<evidence type="ECO:0000313" key="5">
    <source>
        <dbReference type="Proteomes" id="UP001163823"/>
    </source>
</evidence>
<dbReference type="GO" id="GO:0005737">
    <property type="term" value="C:cytoplasm"/>
    <property type="evidence" value="ECO:0007669"/>
    <property type="project" value="TreeGrafter"/>
</dbReference>
<dbReference type="InterPro" id="IPR036869">
    <property type="entry name" value="J_dom_sf"/>
</dbReference>
<dbReference type="SUPFAM" id="SSF46565">
    <property type="entry name" value="Chaperone J-domain"/>
    <property type="match status" value="1"/>
</dbReference>
<name>A0AAD7LWC3_QUISA</name>
<dbReference type="GO" id="GO:0031982">
    <property type="term" value="C:vesicle"/>
    <property type="evidence" value="ECO:0007669"/>
    <property type="project" value="TreeGrafter"/>
</dbReference>
<evidence type="ECO:0000313" key="4">
    <source>
        <dbReference type="EMBL" id="KAJ7965510.1"/>
    </source>
</evidence>
<dbReference type="EMBL" id="JARAOO010000006">
    <property type="protein sequence ID" value="KAJ7965510.1"/>
    <property type="molecule type" value="Genomic_DNA"/>
</dbReference>
<dbReference type="FunFam" id="1.10.287.110:FF:000009">
    <property type="entry name" value="Auxilin-related protein 1"/>
    <property type="match status" value="1"/>
</dbReference>
<dbReference type="PANTHER" id="PTHR23172:SF68">
    <property type="entry name" value="DNAJ DOMAIN PROTEIN"/>
    <property type="match status" value="1"/>
</dbReference>
<keyword evidence="5" id="KW-1185">Reference proteome</keyword>
<dbReference type="GO" id="GO:0072583">
    <property type="term" value="P:clathrin-dependent endocytosis"/>
    <property type="evidence" value="ECO:0007669"/>
    <property type="project" value="TreeGrafter"/>
</dbReference>
<feature type="region of interest" description="Disordered" evidence="3">
    <location>
        <begin position="318"/>
        <end position="364"/>
    </location>
</feature>
<evidence type="ECO:0000256" key="2">
    <source>
        <dbReference type="SAM" id="Coils"/>
    </source>
</evidence>
<dbReference type="AlphaFoldDB" id="A0AAD7LWC3"/>
<accession>A0AAD7LWC3</accession>
<dbReference type="GO" id="GO:0072318">
    <property type="term" value="P:clathrin coat disassembly"/>
    <property type="evidence" value="ECO:0007669"/>
    <property type="project" value="TreeGrafter"/>
</dbReference>
<feature type="compositionally biased region" description="Polar residues" evidence="3">
    <location>
        <begin position="280"/>
        <end position="289"/>
    </location>
</feature>
<dbReference type="PANTHER" id="PTHR23172">
    <property type="entry name" value="AUXILIN/CYCLIN G-ASSOCIATED KINASE-RELATED"/>
    <property type="match status" value="1"/>
</dbReference>
<dbReference type="GO" id="GO:0030276">
    <property type="term" value="F:clathrin binding"/>
    <property type="evidence" value="ECO:0007669"/>
    <property type="project" value="TreeGrafter"/>
</dbReference>
<comment type="caution">
    <text evidence="4">The sequence shown here is derived from an EMBL/GenBank/DDBJ whole genome shotgun (WGS) entry which is preliminary data.</text>
</comment>
<evidence type="ECO:0000256" key="1">
    <source>
        <dbReference type="ARBA" id="ARBA00023054"/>
    </source>
</evidence>
<feature type="region of interest" description="Disordered" evidence="3">
    <location>
        <begin position="270"/>
        <end position="306"/>
    </location>
</feature>
<feature type="compositionally biased region" description="Low complexity" evidence="3">
    <location>
        <begin position="318"/>
        <end position="330"/>
    </location>
</feature>
<keyword evidence="1 2" id="KW-0175">Coiled coil</keyword>
<feature type="compositionally biased region" description="Polar residues" evidence="3">
    <location>
        <begin position="355"/>
        <end position="364"/>
    </location>
</feature>